<evidence type="ECO:0000313" key="1">
    <source>
        <dbReference type="EMBL" id="KAH3850360.1"/>
    </source>
</evidence>
<accession>A0A9D4L2R9</accession>
<evidence type="ECO:0000313" key="2">
    <source>
        <dbReference type="Proteomes" id="UP000828390"/>
    </source>
</evidence>
<sequence length="120" mass="13708">MPETELNPMHSSLYSSHSRVSERLKPNMNIRYAQTKMPLQPSITGKSWIKLFPDKAVCAIVIYGQTRQPILEAFADAKAFMDLKQYQLQQSLQIMTSFQGTSAYTRVFPNTTTCTVLTLW</sequence>
<reference evidence="1" key="1">
    <citation type="journal article" date="2019" name="bioRxiv">
        <title>The Genome of the Zebra Mussel, Dreissena polymorpha: A Resource for Invasive Species Research.</title>
        <authorList>
            <person name="McCartney M.A."/>
            <person name="Auch B."/>
            <person name="Kono T."/>
            <person name="Mallez S."/>
            <person name="Zhang Y."/>
            <person name="Obille A."/>
            <person name="Becker A."/>
            <person name="Abrahante J.E."/>
            <person name="Garbe J."/>
            <person name="Badalamenti J.P."/>
            <person name="Herman A."/>
            <person name="Mangelson H."/>
            <person name="Liachko I."/>
            <person name="Sullivan S."/>
            <person name="Sone E.D."/>
            <person name="Koren S."/>
            <person name="Silverstein K.A.T."/>
            <person name="Beckman K.B."/>
            <person name="Gohl D.M."/>
        </authorList>
    </citation>
    <scope>NUCLEOTIDE SEQUENCE</scope>
    <source>
        <strain evidence="1">Duluth1</strain>
        <tissue evidence="1">Whole animal</tissue>
    </source>
</reference>
<dbReference type="EMBL" id="JAIWYP010000003">
    <property type="protein sequence ID" value="KAH3850360.1"/>
    <property type="molecule type" value="Genomic_DNA"/>
</dbReference>
<comment type="caution">
    <text evidence="1">The sequence shown here is derived from an EMBL/GenBank/DDBJ whole genome shotgun (WGS) entry which is preliminary data.</text>
</comment>
<keyword evidence="2" id="KW-1185">Reference proteome</keyword>
<dbReference type="AlphaFoldDB" id="A0A9D4L2R9"/>
<reference evidence="1" key="2">
    <citation type="submission" date="2020-11" db="EMBL/GenBank/DDBJ databases">
        <authorList>
            <person name="McCartney M.A."/>
            <person name="Auch B."/>
            <person name="Kono T."/>
            <person name="Mallez S."/>
            <person name="Becker A."/>
            <person name="Gohl D.M."/>
            <person name="Silverstein K.A.T."/>
            <person name="Koren S."/>
            <person name="Bechman K.B."/>
            <person name="Herman A."/>
            <person name="Abrahante J.E."/>
            <person name="Garbe J."/>
        </authorList>
    </citation>
    <scope>NUCLEOTIDE SEQUENCE</scope>
    <source>
        <strain evidence="1">Duluth1</strain>
        <tissue evidence="1">Whole animal</tissue>
    </source>
</reference>
<gene>
    <name evidence="1" type="ORF">DPMN_092771</name>
</gene>
<name>A0A9D4L2R9_DREPO</name>
<dbReference type="Proteomes" id="UP000828390">
    <property type="component" value="Unassembled WGS sequence"/>
</dbReference>
<proteinExistence type="predicted"/>
<organism evidence="1 2">
    <name type="scientific">Dreissena polymorpha</name>
    <name type="common">Zebra mussel</name>
    <name type="synonym">Mytilus polymorpha</name>
    <dbReference type="NCBI Taxonomy" id="45954"/>
    <lineage>
        <taxon>Eukaryota</taxon>
        <taxon>Metazoa</taxon>
        <taxon>Spiralia</taxon>
        <taxon>Lophotrochozoa</taxon>
        <taxon>Mollusca</taxon>
        <taxon>Bivalvia</taxon>
        <taxon>Autobranchia</taxon>
        <taxon>Heteroconchia</taxon>
        <taxon>Euheterodonta</taxon>
        <taxon>Imparidentia</taxon>
        <taxon>Neoheterodontei</taxon>
        <taxon>Myida</taxon>
        <taxon>Dreissenoidea</taxon>
        <taxon>Dreissenidae</taxon>
        <taxon>Dreissena</taxon>
    </lineage>
</organism>
<protein>
    <submittedName>
        <fullName evidence="1">Uncharacterized protein</fullName>
    </submittedName>
</protein>